<comment type="subcellular location">
    <subcellularLocation>
        <location evidence="1">Membrane</location>
        <topology evidence="1">Multi-pass membrane protein</topology>
    </subcellularLocation>
</comment>
<dbReference type="SUPFAM" id="SSF103473">
    <property type="entry name" value="MFS general substrate transporter"/>
    <property type="match status" value="1"/>
</dbReference>
<dbReference type="PANTHER" id="PTHR43791">
    <property type="entry name" value="PERMEASE-RELATED"/>
    <property type="match status" value="1"/>
</dbReference>
<keyword evidence="7" id="KW-1185">Reference proteome</keyword>
<sequence length="132" mass="14563">MVAEGTYASKETGSGNDDVVAVNIAESTQPDWDENEERRLKRNEPRRIDFILLPILGLAFFALQCDRGNIANALTDTITKDLKVTTNQINVGNSLLSAGIVILEIPSNILLQKVPFILISLIMQHRLTTIST</sequence>
<keyword evidence="5" id="KW-0472">Membrane</keyword>
<dbReference type="Gene3D" id="1.20.1250.20">
    <property type="entry name" value="MFS general substrate transporter like domains"/>
    <property type="match status" value="1"/>
</dbReference>
<evidence type="ECO:0000256" key="2">
    <source>
        <dbReference type="ARBA" id="ARBA00022448"/>
    </source>
</evidence>
<organism evidence="6 7">
    <name type="scientific">Paecilomyces lecythidis</name>
    <dbReference type="NCBI Taxonomy" id="3004212"/>
    <lineage>
        <taxon>Eukaryota</taxon>
        <taxon>Fungi</taxon>
        <taxon>Dikarya</taxon>
        <taxon>Ascomycota</taxon>
        <taxon>Pezizomycotina</taxon>
        <taxon>Eurotiomycetes</taxon>
        <taxon>Eurotiomycetidae</taxon>
        <taxon>Eurotiales</taxon>
        <taxon>Thermoascaceae</taxon>
        <taxon>Paecilomyces</taxon>
    </lineage>
</organism>
<comment type="caution">
    <text evidence="6">The sequence shown here is derived from an EMBL/GenBank/DDBJ whole genome shotgun (WGS) entry which is preliminary data.</text>
</comment>
<reference evidence="6 7" key="1">
    <citation type="journal article" date="2024" name="IMA Fungus">
        <title>IMA Genome - F19 : A genome assembly and annotation guide to empower mycologists, including annotated draft genome sequences of Ceratocystis pirilliformis, Diaporthe australafricana, Fusarium ophioides, Paecilomyces lecythidis, and Sporothrix stenoceras.</title>
        <authorList>
            <person name="Aylward J."/>
            <person name="Wilson A.M."/>
            <person name="Visagie C.M."/>
            <person name="Spraker J."/>
            <person name="Barnes I."/>
            <person name="Buitendag C."/>
            <person name="Ceriani C."/>
            <person name="Del Mar Angel L."/>
            <person name="du Plessis D."/>
            <person name="Fuchs T."/>
            <person name="Gasser K."/>
            <person name="Kramer D."/>
            <person name="Li W."/>
            <person name="Munsamy K."/>
            <person name="Piso A."/>
            <person name="Price J.L."/>
            <person name="Sonnekus B."/>
            <person name="Thomas C."/>
            <person name="van der Nest A."/>
            <person name="van Dijk A."/>
            <person name="van Heerden A."/>
            <person name="van Vuuren N."/>
            <person name="Yilmaz N."/>
            <person name="Duong T.A."/>
            <person name="van der Merwe N.A."/>
            <person name="Wingfield M.J."/>
            <person name="Wingfield B.D."/>
        </authorList>
    </citation>
    <scope>NUCLEOTIDE SEQUENCE [LARGE SCALE GENOMIC DNA]</scope>
    <source>
        <strain evidence="6 7">CMW 18167</strain>
    </source>
</reference>
<proteinExistence type="predicted"/>
<evidence type="ECO:0000256" key="4">
    <source>
        <dbReference type="ARBA" id="ARBA00022989"/>
    </source>
</evidence>
<dbReference type="Proteomes" id="UP001583193">
    <property type="component" value="Unassembled WGS sequence"/>
</dbReference>
<accession>A0ABR3YC88</accession>
<evidence type="ECO:0000313" key="7">
    <source>
        <dbReference type="Proteomes" id="UP001583193"/>
    </source>
</evidence>
<evidence type="ECO:0000256" key="5">
    <source>
        <dbReference type="ARBA" id="ARBA00023136"/>
    </source>
</evidence>
<dbReference type="InterPro" id="IPR036259">
    <property type="entry name" value="MFS_trans_sf"/>
</dbReference>
<protein>
    <submittedName>
        <fullName evidence="6">Uncharacterized protein</fullName>
    </submittedName>
</protein>
<gene>
    <name evidence="6" type="ORF">Plec18167_001736</name>
</gene>
<dbReference type="PANTHER" id="PTHR43791:SF32">
    <property type="entry name" value="MAJOR FACILITATOR SUPERFAMILY (MFS) PROFILE DOMAIN-CONTAINING PROTEIN"/>
    <property type="match status" value="1"/>
</dbReference>
<evidence type="ECO:0000313" key="6">
    <source>
        <dbReference type="EMBL" id="KAL1885079.1"/>
    </source>
</evidence>
<keyword evidence="4" id="KW-1133">Transmembrane helix</keyword>
<keyword evidence="2" id="KW-0813">Transport</keyword>
<evidence type="ECO:0000256" key="3">
    <source>
        <dbReference type="ARBA" id="ARBA00022692"/>
    </source>
</evidence>
<evidence type="ECO:0000256" key="1">
    <source>
        <dbReference type="ARBA" id="ARBA00004141"/>
    </source>
</evidence>
<keyword evidence="3" id="KW-0812">Transmembrane</keyword>
<dbReference type="EMBL" id="JAVDPF010000003">
    <property type="protein sequence ID" value="KAL1885079.1"/>
    <property type="molecule type" value="Genomic_DNA"/>
</dbReference>
<name>A0ABR3YC88_9EURO</name>